<feature type="domain" description="Ig-like" evidence="2">
    <location>
        <begin position="473"/>
        <end position="556"/>
    </location>
</feature>
<dbReference type="Pfam" id="PF02368">
    <property type="entry name" value="Big_2"/>
    <property type="match status" value="1"/>
</dbReference>
<dbReference type="InterPro" id="IPR003343">
    <property type="entry name" value="Big_2"/>
</dbReference>
<dbReference type="STRING" id="390241.SAMN04488023_14035"/>
<reference evidence="3 4" key="1">
    <citation type="submission" date="2016-10" db="EMBL/GenBank/DDBJ databases">
        <authorList>
            <person name="de Groot N.N."/>
        </authorList>
    </citation>
    <scope>NUCLEOTIDE SEQUENCE [LARGE SCALE GENOMIC DNA]</scope>
    <source>
        <strain evidence="3 4">DSM 18610</strain>
    </source>
</reference>
<dbReference type="InterPro" id="IPR008964">
    <property type="entry name" value="Invasin/intimin_cell_adhesion"/>
</dbReference>
<evidence type="ECO:0000259" key="2">
    <source>
        <dbReference type="Pfam" id="PF19081"/>
    </source>
</evidence>
<organism evidence="3 4">
    <name type="scientific">Pedobacter rhizosphaerae</name>
    <dbReference type="NCBI Taxonomy" id="390241"/>
    <lineage>
        <taxon>Bacteria</taxon>
        <taxon>Pseudomonadati</taxon>
        <taxon>Bacteroidota</taxon>
        <taxon>Sphingobacteriia</taxon>
        <taxon>Sphingobacteriales</taxon>
        <taxon>Sphingobacteriaceae</taxon>
        <taxon>Pedobacter</taxon>
    </lineage>
</organism>
<dbReference type="Proteomes" id="UP000199572">
    <property type="component" value="Unassembled WGS sequence"/>
</dbReference>
<evidence type="ECO:0000259" key="1">
    <source>
        <dbReference type="Pfam" id="PF02368"/>
    </source>
</evidence>
<evidence type="ECO:0000313" key="4">
    <source>
        <dbReference type="Proteomes" id="UP000199572"/>
    </source>
</evidence>
<evidence type="ECO:0000313" key="3">
    <source>
        <dbReference type="EMBL" id="SES18908.1"/>
    </source>
</evidence>
<dbReference type="Pfam" id="PF19081">
    <property type="entry name" value="Ig_7"/>
    <property type="match status" value="2"/>
</dbReference>
<dbReference type="SUPFAM" id="SSF49373">
    <property type="entry name" value="Invasin/intimin cell-adhesion fragments"/>
    <property type="match status" value="1"/>
</dbReference>
<accession>A0A1H9VBF6</accession>
<gene>
    <name evidence="3" type="ORF">SAMN04488023_14035</name>
</gene>
<name>A0A1H9VBF6_9SPHI</name>
<protein>
    <submittedName>
        <fullName evidence="3">Ig-like domain (Group 2)</fullName>
    </submittedName>
</protein>
<dbReference type="EMBL" id="FOGG01000040">
    <property type="protein sequence ID" value="SES18908.1"/>
    <property type="molecule type" value="Genomic_DNA"/>
</dbReference>
<feature type="domain" description="BIG2" evidence="1">
    <location>
        <begin position="578"/>
        <end position="618"/>
    </location>
</feature>
<dbReference type="OrthoDB" id="634921at2"/>
<dbReference type="InterPro" id="IPR044023">
    <property type="entry name" value="Ig_7"/>
</dbReference>
<dbReference type="AlphaFoldDB" id="A0A1H9VBF6"/>
<feature type="domain" description="Ig-like" evidence="2">
    <location>
        <begin position="388"/>
        <end position="471"/>
    </location>
</feature>
<sequence length="736" mass="77229">MKRRSGLFFLVIVLCFLPAFIFAQCENTTRTYANFQGAYLEGLGLLGAPTLVGTISDASNAVNGQVKDASTLNVGIGLVGLASATQFLEFTTDGTNSTPRLIPAGKPVTIKISLPTEVLSILSGVEIGTFTNLSPVTDNWPWLIGAGHAAGYNAASKVAIYNSTNIAGVISGAGETEITITPTQAYHGIYVKVSGSLLSVALSAKLFHAYILEETTATYNCDEVIDVLSGVQPTVIGGVLNATGTVENPFNAIDGNDDSFALMNVGASVLNKIYLTAIFNKPAQPADSVSIILQKPGGGLLDLNLLTGFTIQPYLNGSPAGPAFNNAGTFLNLRLFPGSADKYQLTFPITTPYDRLEITTGGLAGVLGSLKIYEIRRKLAKPRTLTDPAAEDQRTICQGETTSFTVNNPQDCTTYNWTDTPTGGSPLHTGLTYTPPANLPAGDYTYYVQSSRTYCVNATSEALKVRLKINPLPTVDVTNETICSGSAVTLSVNNPDGAYTYNWYSSISPSTHLASGNSFTTPVLTASTSYYVEAVNTATGCKSAGGPKAVNVQVKPVAVVNAISGANEICVGASTMLVNTTAGGVWSSADPAIATISLTGKVTGIADGNVVISYTVPDDAVSCGKQVDFNFKVNGLPELTLLPVPAVCEGVTATVLPYTNPVFNPITYSITWQTAGFVNVSDSPLPLDEIPLVIPVDASPEVHNGILTLKNAYCSKTFSFSVKVKLVPPKPIVSIQ</sequence>
<keyword evidence="4" id="KW-1185">Reference proteome</keyword>
<dbReference type="RefSeq" id="WP_139180244.1">
    <property type="nucleotide sequence ID" value="NZ_FOGG01000040.1"/>
</dbReference>
<proteinExistence type="predicted"/>
<dbReference type="Gene3D" id="2.60.40.1080">
    <property type="match status" value="1"/>
</dbReference>